<protein>
    <submittedName>
        <fullName evidence="1">Uncharacterized protein</fullName>
    </submittedName>
</protein>
<gene>
    <name evidence="1" type="ORF">IPK02_17165</name>
</gene>
<dbReference type="Proteomes" id="UP000706151">
    <property type="component" value="Unassembled WGS sequence"/>
</dbReference>
<organism evidence="1 2">
    <name type="scientific">Candidatus Accumulibacter affinis</name>
    <dbReference type="NCBI Taxonomy" id="2954384"/>
    <lineage>
        <taxon>Bacteria</taxon>
        <taxon>Pseudomonadati</taxon>
        <taxon>Pseudomonadota</taxon>
        <taxon>Betaproteobacteria</taxon>
        <taxon>Candidatus Accumulibacter</taxon>
    </lineage>
</organism>
<sequence>MLAAALGYCREQTAPKRVVSFVCDTRTRDLSKEYNENPRVDQGLRRRPAHGDLRDLVARRCEEGAVVSVTPTDTLQTVFRRMR</sequence>
<dbReference type="EMBL" id="JADJOT010000010">
    <property type="protein sequence ID" value="MBK7955536.1"/>
    <property type="molecule type" value="Genomic_DNA"/>
</dbReference>
<reference evidence="1 2" key="1">
    <citation type="submission" date="2020-10" db="EMBL/GenBank/DDBJ databases">
        <title>Connecting structure to function with the recovery of over 1000 high-quality activated sludge metagenome-assembled genomes encoding full-length rRNA genes using long-read sequencing.</title>
        <authorList>
            <person name="Singleton C.M."/>
            <person name="Petriglieri F."/>
            <person name="Kristensen J.M."/>
            <person name="Kirkegaard R.H."/>
            <person name="Michaelsen T.Y."/>
            <person name="Andersen M.H."/>
            <person name="Karst S.M."/>
            <person name="Dueholm M.S."/>
            <person name="Nielsen P.H."/>
            <person name="Albertsen M."/>
        </authorList>
    </citation>
    <scope>NUCLEOTIDE SEQUENCE [LARGE SCALE GENOMIC DNA]</scope>
    <source>
        <strain evidence="1">Fred_18-Q3-R57-64_BAT3C.720</strain>
    </source>
</reference>
<dbReference type="AlphaFoldDB" id="A0A935TBH0"/>
<name>A0A935TBH0_9PROT</name>
<accession>A0A935TBH0</accession>
<evidence type="ECO:0000313" key="2">
    <source>
        <dbReference type="Proteomes" id="UP000706151"/>
    </source>
</evidence>
<proteinExistence type="predicted"/>
<comment type="caution">
    <text evidence="1">The sequence shown here is derived from an EMBL/GenBank/DDBJ whole genome shotgun (WGS) entry which is preliminary data.</text>
</comment>
<evidence type="ECO:0000313" key="1">
    <source>
        <dbReference type="EMBL" id="MBK7955536.1"/>
    </source>
</evidence>